<evidence type="ECO:0000256" key="2">
    <source>
        <dbReference type="SAM" id="SignalP"/>
    </source>
</evidence>
<name>A0A446BBP9_9PEZI</name>
<keyword evidence="2" id="KW-0732">Signal</keyword>
<dbReference type="Proteomes" id="UP000289323">
    <property type="component" value="Unassembled WGS sequence"/>
</dbReference>
<evidence type="ECO:0000313" key="4">
    <source>
        <dbReference type="Proteomes" id="UP000289323"/>
    </source>
</evidence>
<dbReference type="EMBL" id="OUUZ01000001">
    <property type="protein sequence ID" value="SPQ19877.1"/>
    <property type="molecule type" value="Genomic_DNA"/>
</dbReference>
<evidence type="ECO:0000313" key="3">
    <source>
        <dbReference type="EMBL" id="SPQ19877.1"/>
    </source>
</evidence>
<accession>A0A446BBP9</accession>
<evidence type="ECO:0000256" key="1">
    <source>
        <dbReference type="SAM" id="MobiDB-lite"/>
    </source>
</evidence>
<organism evidence="3 4">
    <name type="scientific">Thermothielavioides terrestris</name>
    <dbReference type="NCBI Taxonomy" id="2587410"/>
    <lineage>
        <taxon>Eukaryota</taxon>
        <taxon>Fungi</taxon>
        <taxon>Dikarya</taxon>
        <taxon>Ascomycota</taxon>
        <taxon>Pezizomycotina</taxon>
        <taxon>Sordariomycetes</taxon>
        <taxon>Sordariomycetidae</taxon>
        <taxon>Sordariales</taxon>
        <taxon>Chaetomiaceae</taxon>
        <taxon>Thermothielavioides</taxon>
    </lineage>
</organism>
<proteinExistence type="predicted"/>
<sequence length="106" mass="10253">MHLPTIFTALLLPLAAVAQEVTTTSTSTVTITKTLTLQRAVVTVPSNTTSFHPTAPSAPSTTLTQPSATGAGASISPTPNAAGPALGGAAHVAAVAVAGVIAAALL</sequence>
<gene>
    <name evidence="3" type="ORF">TT172_LOCUS2296</name>
</gene>
<feature type="region of interest" description="Disordered" evidence="1">
    <location>
        <begin position="48"/>
        <end position="80"/>
    </location>
</feature>
<feature type="compositionally biased region" description="Low complexity" evidence="1">
    <location>
        <begin position="48"/>
        <end position="69"/>
    </location>
</feature>
<feature type="signal peptide" evidence="2">
    <location>
        <begin position="1"/>
        <end position="18"/>
    </location>
</feature>
<protein>
    <submittedName>
        <fullName evidence="3">94cb5014-1beb-48f4-ab64-7a4cd3df3472</fullName>
    </submittedName>
</protein>
<feature type="chain" id="PRO_5019204810" evidence="2">
    <location>
        <begin position="19"/>
        <end position="106"/>
    </location>
</feature>
<reference evidence="3 4" key="1">
    <citation type="submission" date="2018-04" db="EMBL/GenBank/DDBJ databases">
        <authorList>
            <person name="Huttner S."/>
            <person name="Dainat J."/>
        </authorList>
    </citation>
    <scope>NUCLEOTIDE SEQUENCE [LARGE SCALE GENOMIC DNA]</scope>
</reference>
<dbReference type="AlphaFoldDB" id="A0A446BBP9"/>